<evidence type="ECO:0000313" key="1">
    <source>
        <dbReference type="EMBL" id="MBW87926.1"/>
    </source>
</evidence>
<accession>A0A2P2J333</accession>
<dbReference type="AlphaFoldDB" id="A0A2P2J333"/>
<reference evidence="1" key="1">
    <citation type="submission" date="2018-02" db="EMBL/GenBank/DDBJ databases">
        <title>Rhizophora mucronata_Transcriptome.</title>
        <authorList>
            <person name="Meera S.P."/>
            <person name="Sreeshan A."/>
            <person name="Augustine A."/>
        </authorList>
    </citation>
    <scope>NUCLEOTIDE SEQUENCE</scope>
    <source>
        <tissue evidence="1">Leaf</tissue>
    </source>
</reference>
<name>A0A2P2J333_RHIMU</name>
<sequence length="22" mass="2593">MDGEELKIEELELEVKCRIKST</sequence>
<dbReference type="EMBL" id="GGEC01007443">
    <property type="protein sequence ID" value="MBW87926.1"/>
    <property type="molecule type" value="Transcribed_RNA"/>
</dbReference>
<protein>
    <submittedName>
        <fullName evidence="1">Uncharacterized protein</fullName>
    </submittedName>
</protein>
<organism evidence="1">
    <name type="scientific">Rhizophora mucronata</name>
    <name type="common">Asiatic mangrove</name>
    <dbReference type="NCBI Taxonomy" id="61149"/>
    <lineage>
        <taxon>Eukaryota</taxon>
        <taxon>Viridiplantae</taxon>
        <taxon>Streptophyta</taxon>
        <taxon>Embryophyta</taxon>
        <taxon>Tracheophyta</taxon>
        <taxon>Spermatophyta</taxon>
        <taxon>Magnoliopsida</taxon>
        <taxon>eudicotyledons</taxon>
        <taxon>Gunneridae</taxon>
        <taxon>Pentapetalae</taxon>
        <taxon>rosids</taxon>
        <taxon>fabids</taxon>
        <taxon>Malpighiales</taxon>
        <taxon>Rhizophoraceae</taxon>
        <taxon>Rhizophora</taxon>
    </lineage>
</organism>
<proteinExistence type="predicted"/>